<reference evidence="2" key="1">
    <citation type="submission" date="2017-06" db="EMBL/GenBank/DDBJ databases">
        <title>Genome analysis of Fimbriiglobus ruber SP5, the first member of the order Planctomycetales with confirmed chitinolytic capability.</title>
        <authorList>
            <person name="Ravin N.V."/>
            <person name="Rakitin A.L."/>
            <person name="Ivanova A.A."/>
            <person name="Beletsky A.V."/>
            <person name="Kulichevskaya I.S."/>
            <person name="Mardanov A.V."/>
            <person name="Dedysh S.N."/>
        </authorList>
    </citation>
    <scope>NUCLEOTIDE SEQUENCE [LARGE SCALE GENOMIC DNA]</scope>
    <source>
        <strain evidence="2">SP5</strain>
    </source>
</reference>
<proteinExistence type="predicted"/>
<dbReference type="PROSITE" id="PS51257">
    <property type="entry name" value="PROKAR_LIPOPROTEIN"/>
    <property type="match status" value="1"/>
</dbReference>
<gene>
    <name evidence="1" type="ORF">FRUB_05023</name>
</gene>
<name>A0A225DI51_9BACT</name>
<dbReference type="Proteomes" id="UP000214646">
    <property type="component" value="Unassembled WGS sequence"/>
</dbReference>
<keyword evidence="2" id="KW-1185">Reference proteome</keyword>
<comment type="caution">
    <text evidence="1">The sequence shown here is derived from an EMBL/GenBank/DDBJ whole genome shotgun (WGS) entry which is preliminary data.</text>
</comment>
<protein>
    <submittedName>
        <fullName evidence="1">Uncharacterized protein</fullName>
    </submittedName>
</protein>
<dbReference type="RefSeq" id="WP_088256077.1">
    <property type="nucleotide sequence ID" value="NZ_NIDE01000007.1"/>
</dbReference>
<evidence type="ECO:0000313" key="2">
    <source>
        <dbReference type="Proteomes" id="UP000214646"/>
    </source>
</evidence>
<dbReference type="AlphaFoldDB" id="A0A225DI51"/>
<accession>A0A225DI51</accession>
<sequence>MCWPRTYTMPQFGTVIFTSACVRHTFTRHLGRQNPPERQFKEDFVRTLGRDATEDPDGTSVRPSEPECYARFADGVARLAADGILRPAWVRYDEYDRHDNFRHHGAELITQPGLVVVLRQTEQSWHFWTSYFTHTNDDRPHWRQAVRTRLQFYTAGSRRIPEPEARVRVSNGDRYRTRIQFVDASGWGLVAGRFDVDRIPLWPRPM</sequence>
<dbReference type="EMBL" id="NIDE01000007">
    <property type="protein sequence ID" value="OWK41131.1"/>
    <property type="molecule type" value="Genomic_DNA"/>
</dbReference>
<evidence type="ECO:0000313" key="1">
    <source>
        <dbReference type="EMBL" id="OWK41131.1"/>
    </source>
</evidence>
<organism evidence="1 2">
    <name type="scientific">Fimbriiglobus ruber</name>
    <dbReference type="NCBI Taxonomy" id="1908690"/>
    <lineage>
        <taxon>Bacteria</taxon>
        <taxon>Pseudomonadati</taxon>
        <taxon>Planctomycetota</taxon>
        <taxon>Planctomycetia</taxon>
        <taxon>Gemmatales</taxon>
        <taxon>Gemmataceae</taxon>
        <taxon>Fimbriiglobus</taxon>
    </lineage>
</organism>